<dbReference type="InterPro" id="IPR036724">
    <property type="entry name" value="Cobalamin-bd_sf"/>
</dbReference>
<dbReference type="GO" id="GO:0003700">
    <property type="term" value="F:DNA-binding transcription factor activity"/>
    <property type="evidence" value="ECO:0007669"/>
    <property type="project" value="InterPro"/>
</dbReference>
<dbReference type="GO" id="GO:0046872">
    <property type="term" value="F:metal ion binding"/>
    <property type="evidence" value="ECO:0007669"/>
    <property type="project" value="InterPro"/>
</dbReference>
<comment type="caution">
    <text evidence="6">The sequence shown here is derived from an EMBL/GenBank/DDBJ whole genome shotgun (WGS) entry which is preliminary data.</text>
</comment>
<dbReference type="InterPro" id="IPR003759">
    <property type="entry name" value="Cbl-bd_cap"/>
</dbReference>
<evidence type="ECO:0000256" key="2">
    <source>
        <dbReference type="ARBA" id="ARBA00023125"/>
    </source>
</evidence>
<dbReference type="SMART" id="SM00422">
    <property type="entry name" value="HTH_MERR"/>
    <property type="match status" value="1"/>
</dbReference>
<dbReference type="Proteomes" id="UP000054010">
    <property type="component" value="Unassembled WGS sequence"/>
</dbReference>
<keyword evidence="3" id="KW-0804">Transcription</keyword>
<dbReference type="Pfam" id="PF02310">
    <property type="entry name" value="B12-binding"/>
    <property type="match status" value="1"/>
</dbReference>
<organism evidence="6 7">
    <name type="scientific">Oscillochloris trichoides DG-6</name>
    <dbReference type="NCBI Taxonomy" id="765420"/>
    <lineage>
        <taxon>Bacteria</taxon>
        <taxon>Bacillati</taxon>
        <taxon>Chloroflexota</taxon>
        <taxon>Chloroflexia</taxon>
        <taxon>Chloroflexales</taxon>
        <taxon>Chloroflexineae</taxon>
        <taxon>Oscillochloridaceae</taxon>
        <taxon>Oscillochloris</taxon>
    </lineage>
</organism>
<proteinExistence type="predicted"/>
<dbReference type="Gene3D" id="1.10.1660.10">
    <property type="match status" value="1"/>
</dbReference>
<protein>
    <submittedName>
        <fullName evidence="6">Regulatory protein MerR</fullName>
    </submittedName>
</protein>
<dbReference type="Gene3D" id="1.10.1240.10">
    <property type="entry name" value="Methionine synthase domain"/>
    <property type="match status" value="1"/>
</dbReference>
<dbReference type="eggNOG" id="COG5012">
    <property type="taxonomic scope" value="Bacteria"/>
</dbReference>
<dbReference type="PROSITE" id="PS51332">
    <property type="entry name" value="B12_BINDING"/>
    <property type="match status" value="1"/>
</dbReference>
<evidence type="ECO:0000313" key="6">
    <source>
        <dbReference type="EMBL" id="EFO81211.1"/>
    </source>
</evidence>
<dbReference type="Gene3D" id="3.40.50.280">
    <property type="entry name" value="Cobalamin-binding domain"/>
    <property type="match status" value="1"/>
</dbReference>
<accession>E1IC94</accession>
<dbReference type="InterPro" id="IPR009061">
    <property type="entry name" value="DNA-bd_dom_put_sf"/>
</dbReference>
<dbReference type="SUPFAM" id="SSF46955">
    <property type="entry name" value="Putative DNA-binding domain"/>
    <property type="match status" value="1"/>
</dbReference>
<evidence type="ECO:0000313" key="7">
    <source>
        <dbReference type="Proteomes" id="UP000054010"/>
    </source>
</evidence>
<dbReference type="Pfam" id="PF02607">
    <property type="entry name" value="B12-binding_2"/>
    <property type="match status" value="1"/>
</dbReference>
<dbReference type="InterPro" id="IPR036594">
    <property type="entry name" value="Meth_synthase_dom"/>
</dbReference>
<name>E1IC94_9CHLR</name>
<dbReference type="HOGENOM" id="CLU_045945_3_0_0"/>
<gene>
    <name evidence="6" type="ORF">OSCT_0945</name>
</gene>
<dbReference type="eggNOG" id="COG0789">
    <property type="taxonomic scope" value="Bacteria"/>
</dbReference>
<feature type="domain" description="B12-binding" evidence="5">
    <location>
        <begin position="195"/>
        <end position="320"/>
    </location>
</feature>
<evidence type="ECO:0000259" key="4">
    <source>
        <dbReference type="PROSITE" id="PS50937"/>
    </source>
</evidence>
<evidence type="ECO:0000259" key="5">
    <source>
        <dbReference type="PROSITE" id="PS51332"/>
    </source>
</evidence>
<evidence type="ECO:0000256" key="1">
    <source>
        <dbReference type="ARBA" id="ARBA00023015"/>
    </source>
</evidence>
<keyword evidence="2" id="KW-0238">DNA-binding</keyword>
<reference evidence="6 7" key="1">
    <citation type="journal article" date="2011" name="J. Bacteriol.">
        <title>Draft genome sequence of the anoxygenic filamentous phototrophic bacterium Oscillochloris trichoides subsp. DG-6.</title>
        <authorList>
            <person name="Kuznetsov B.B."/>
            <person name="Ivanovsky R.N."/>
            <person name="Keppen O.I."/>
            <person name="Sukhacheva M.V."/>
            <person name="Bumazhkin B.K."/>
            <person name="Patutina E.O."/>
            <person name="Beletsky A.V."/>
            <person name="Mardanov A.V."/>
            <person name="Baslerov R.V."/>
            <person name="Panteleeva A.N."/>
            <person name="Kolganova T.V."/>
            <person name="Ravin N.V."/>
            <person name="Skryabin K.G."/>
        </authorList>
    </citation>
    <scope>NUCLEOTIDE SEQUENCE [LARGE SCALE GENOMIC DNA]</scope>
    <source>
        <strain evidence="6 7">DG-6</strain>
    </source>
</reference>
<evidence type="ECO:0000256" key="3">
    <source>
        <dbReference type="ARBA" id="ARBA00023163"/>
    </source>
</evidence>
<dbReference type="PANTHER" id="PTHR30204">
    <property type="entry name" value="REDOX-CYCLING DRUG-SENSING TRANSCRIPTIONAL ACTIVATOR SOXR"/>
    <property type="match status" value="1"/>
</dbReference>
<dbReference type="GO" id="GO:0003677">
    <property type="term" value="F:DNA binding"/>
    <property type="evidence" value="ECO:0007669"/>
    <property type="project" value="UniProtKB-KW"/>
</dbReference>
<keyword evidence="7" id="KW-1185">Reference proteome</keyword>
<dbReference type="AlphaFoldDB" id="E1IC94"/>
<sequence>MEKVTGMAQQHFLTQFSDKPRYNTKAVAQETGVPADTFRAWERRYGVPRPQRTEGGHRLYSERDIATIRWLRDRTAEGLTISQAIALMTDGTESSLGWLNTAVDTEPHTWDRLNSRLYAALIDFDATRAEQILGEAFAIYPLEDVFLKLVQPMMIEIGEQWHSGKISVTAEHFATQFIRRKLSGLFNTYNITDGRGLVMIGCAPSEQHDLGALMIAVFLVRHGWQVVYLGSEVPMRDLLETIRQLQPDLVCMAASTTETAIQLLEIGRAVLAMPAPAPAFGYGGRAFNMNPQLTNRMPGTFLGRDAQEVVDAVADILSGR</sequence>
<dbReference type="PROSITE" id="PS50937">
    <property type="entry name" value="HTH_MERR_2"/>
    <property type="match status" value="1"/>
</dbReference>
<dbReference type="Pfam" id="PF13411">
    <property type="entry name" value="MerR_1"/>
    <property type="match status" value="1"/>
</dbReference>
<dbReference type="CDD" id="cd01104">
    <property type="entry name" value="HTH_MlrA-CarA"/>
    <property type="match status" value="1"/>
</dbReference>
<dbReference type="PANTHER" id="PTHR30204:SF67">
    <property type="entry name" value="HTH-TYPE TRANSCRIPTIONAL REGULATOR MLRA-RELATED"/>
    <property type="match status" value="1"/>
</dbReference>
<dbReference type="STRING" id="765420.OSCT_0945"/>
<feature type="domain" description="HTH merR-type" evidence="4">
    <location>
        <begin position="21"/>
        <end position="90"/>
    </location>
</feature>
<dbReference type="GO" id="GO:0031419">
    <property type="term" value="F:cobalamin binding"/>
    <property type="evidence" value="ECO:0007669"/>
    <property type="project" value="InterPro"/>
</dbReference>
<dbReference type="SUPFAM" id="SSF52242">
    <property type="entry name" value="Cobalamin (vitamin B12)-binding domain"/>
    <property type="match status" value="1"/>
</dbReference>
<dbReference type="InterPro" id="IPR047057">
    <property type="entry name" value="MerR_fam"/>
</dbReference>
<keyword evidence="1" id="KW-0805">Transcription regulation</keyword>
<dbReference type="InterPro" id="IPR006158">
    <property type="entry name" value="Cobalamin-bd"/>
</dbReference>
<dbReference type="InterPro" id="IPR000551">
    <property type="entry name" value="MerR-type_HTH_dom"/>
</dbReference>
<dbReference type="EMBL" id="ADVR01000022">
    <property type="protein sequence ID" value="EFO81211.1"/>
    <property type="molecule type" value="Genomic_DNA"/>
</dbReference>